<feature type="domain" description="N6 adenine-specific DNA methyltransferase N-terminal" evidence="9">
    <location>
        <begin position="9"/>
        <end position="118"/>
    </location>
</feature>
<evidence type="ECO:0000256" key="4">
    <source>
        <dbReference type="ARBA" id="ARBA00022679"/>
    </source>
</evidence>
<keyword evidence="3 10" id="KW-0489">Methyltransferase</keyword>
<dbReference type="PANTHER" id="PTHR42998:SF1">
    <property type="entry name" value="TYPE I RESTRICTION ENZYME HINDI METHYLASE SUBUNIT"/>
    <property type="match status" value="1"/>
</dbReference>
<evidence type="ECO:0000259" key="9">
    <source>
        <dbReference type="Pfam" id="PF12161"/>
    </source>
</evidence>
<organism evidence="10 11">
    <name type="scientific">Naasia lichenicola</name>
    <dbReference type="NCBI Taxonomy" id="2565933"/>
    <lineage>
        <taxon>Bacteria</taxon>
        <taxon>Bacillati</taxon>
        <taxon>Actinomycetota</taxon>
        <taxon>Actinomycetes</taxon>
        <taxon>Micrococcales</taxon>
        <taxon>Microbacteriaceae</taxon>
        <taxon>Naasia</taxon>
    </lineage>
</organism>
<dbReference type="GO" id="GO:0009007">
    <property type="term" value="F:site-specific DNA-methyltransferase (adenine-specific) activity"/>
    <property type="evidence" value="ECO:0007669"/>
    <property type="project" value="UniProtKB-EC"/>
</dbReference>
<dbReference type="InterPro" id="IPR022749">
    <property type="entry name" value="D12N6_MeTrfase_N"/>
</dbReference>
<dbReference type="RefSeq" id="WP_136426045.1">
    <property type="nucleotide sequence ID" value="NZ_SSSM01000001.1"/>
</dbReference>
<dbReference type="AlphaFoldDB" id="A0A4S4FS95"/>
<feature type="domain" description="DNA methylase adenine-specific" evidence="8">
    <location>
        <begin position="145"/>
        <end position="479"/>
    </location>
</feature>
<protein>
    <recommendedName>
        <fullName evidence="2">site-specific DNA-methyltransferase (adenine-specific)</fullName>
        <ecNumber evidence="2">2.1.1.72</ecNumber>
    </recommendedName>
</protein>
<evidence type="ECO:0000256" key="2">
    <source>
        <dbReference type="ARBA" id="ARBA00011900"/>
    </source>
</evidence>
<evidence type="ECO:0000256" key="1">
    <source>
        <dbReference type="ARBA" id="ARBA00006594"/>
    </source>
</evidence>
<proteinExistence type="inferred from homology"/>
<dbReference type="OrthoDB" id="9784823at2"/>
<dbReference type="PRINTS" id="PR00507">
    <property type="entry name" value="N12N6MTFRASE"/>
</dbReference>
<reference evidence="10 11" key="1">
    <citation type="submission" date="2019-04" db="EMBL/GenBank/DDBJ databases">
        <authorList>
            <person name="Jiang L."/>
        </authorList>
    </citation>
    <scope>NUCLEOTIDE SEQUENCE [LARGE SCALE GENOMIC DNA]</scope>
    <source>
        <strain evidence="10 11">YIM 131853</strain>
    </source>
</reference>
<evidence type="ECO:0000259" key="8">
    <source>
        <dbReference type="Pfam" id="PF02384"/>
    </source>
</evidence>
<gene>
    <name evidence="10" type="ORF">E6C64_02620</name>
</gene>
<dbReference type="GO" id="GO:0008170">
    <property type="term" value="F:N-methyltransferase activity"/>
    <property type="evidence" value="ECO:0007669"/>
    <property type="project" value="InterPro"/>
</dbReference>
<dbReference type="GO" id="GO:0032259">
    <property type="term" value="P:methylation"/>
    <property type="evidence" value="ECO:0007669"/>
    <property type="project" value="UniProtKB-KW"/>
</dbReference>
<evidence type="ECO:0000313" key="10">
    <source>
        <dbReference type="EMBL" id="THG33264.1"/>
    </source>
</evidence>
<evidence type="ECO:0000256" key="7">
    <source>
        <dbReference type="ARBA" id="ARBA00047942"/>
    </source>
</evidence>
<sequence>MTDDILAVQSKLWAIADDLRANSNLSQINYKTPVLGVIFLRHAEQRFAEAEAELSGGSSGRRAIGKADYQSRGVLFVPPEARYGFLKDLPEGADLGRAMNDAMRAIERENDELRGVLPLTYATLGNPIIVGLLRQVDELMTGISGDAYGKVYEYFLAKFAMGEGQRGGQFFTPTPLVRLIVEVIEPHGGRILDPAAGSGGMFVQSAGFVEGHREASNQVLSIYGQEKERDTVRLAKMNLAVNGLAGDIAEANSFYEDPHQMVGAFDFVMANPPFNVNGVDKTRLTNDARFPFGLPSSDNANYLWVQMFYAALNDAGRAGFVMPNSAGDARGSELEIRRRLLETGSVDVILAVSTNFFLTVTLPCTLWFFDRAKERDVMRADQVLFIDAKQIFTQIDRAHRTFSEEQLEFLANIVRLHRGELPLDSATHRDESDETASLTIEHFPEGAYRDIPGLCARVTMNEIEEKGWSLNPGRYVGTTIAGDDGVDFQVHLEELAEEFASLTSDASALSDEVQANLAVLLGPAND</sequence>
<dbReference type="InterPro" id="IPR038333">
    <property type="entry name" value="T1MK-like_N_sf"/>
</dbReference>
<dbReference type="SUPFAM" id="SSF53335">
    <property type="entry name" value="S-adenosyl-L-methionine-dependent methyltransferases"/>
    <property type="match status" value="1"/>
</dbReference>
<comment type="caution">
    <text evidence="10">The sequence shown here is derived from an EMBL/GenBank/DDBJ whole genome shotgun (WGS) entry which is preliminary data.</text>
</comment>
<dbReference type="EC" id="2.1.1.72" evidence="2"/>
<keyword evidence="4 10" id="KW-0808">Transferase</keyword>
<dbReference type="GO" id="GO:0009307">
    <property type="term" value="P:DNA restriction-modification system"/>
    <property type="evidence" value="ECO:0007669"/>
    <property type="project" value="UniProtKB-KW"/>
</dbReference>
<comment type="similarity">
    <text evidence="1">Belongs to the N(4)/N(6)-methyltransferase family.</text>
</comment>
<dbReference type="Gene3D" id="1.20.1260.30">
    <property type="match status" value="1"/>
</dbReference>
<accession>A0A4S4FS95</accession>
<dbReference type="EMBL" id="SSSM01000001">
    <property type="protein sequence ID" value="THG33264.1"/>
    <property type="molecule type" value="Genomic_DNA"/>
</dbReference>
<keyword evidence="11" id="KW-1185">Reference proteome</keyword>
<dbReference type="InterPro" id="IPR003356">
    <property type="entry name" value="DNA_methylase_A-5"/>
</dbReference>
<dbReference type="GO" id="GO:0003677">
    <property type="term" value="F:DNA binding"/>
    <property type="evidence" value="ECO:0007669"/>
    <property type="project" value="InterPro"/>
</dbReference>
<evidence type="ECO:0000256" key="6">
    <source>
        <dbReference type="ARBA" id="ARBA00022747"/>
    </source>
</evidence>
<dbReference type="Pfam" id="PF12161">
    <property type="entry name" value="HsdM_N"/>
    <property type="match status" value="1"/>
</dbReference>
<evidence type="ECO:0000256" key="5">
    <source>
        <dbReference type="ARBA" id="ARBA00022691"/>
    </source>
</evidence>
<keyword evidence="6" id="KW-0680">Restriction system</keyword>
<keyword evidence="5" id="KW-0949">S-adenosyl-L-methionine</keyword>
<dbReference type="Gene3D" id="3.40.50.150">
    <property type="entry name" value="Vaccinia Virus protein VP39"/>
    <property type="match status" value="1"/>
</dbReference>
<dbReference type="Proteomes" id="UP000309133">
    <property type="component" value="Unassembled WGS sequence"/>
</dbReference>
<dbReference type="PANTHER" id="PTHR42998">
    <property type="entry name" value="TYPE I RESTRICTION ENZYME HINDVIIP M PROTEIN-RELATED"/>
    <property type="match status" value="1"/>
</dbReference>
<dbReference type="InterPro" id="IPR029063">
    <property type="entry name" value="SAM-dependent_MTases_sf"/>
</dbReference>
<evidence type="ECO:0000256" key="3">
    <source>
        <dbReference type="ARBA" id="ARBA00022603"/>
    </source>
</evidence>
<dbReference type="Pfam" id="PF02384">
    <property type="entry name" value="N6_Mtase"/>
    <property type="match status" value="1"/>
</dbReference>
<evidence type="ECO:0000313" key="11">
    <source>
        <dbReference type="Proteomes" id="UP000309133"/>
    </source>
</evidence>
<name>A0A4S4FS95_9MICO</name>
<dbReference type="InterPro" id="IPR052916">
    <property type="entry name" value="Type-I_RE_MTase_Subunit"/>
</dbReference>
<comment type="catalytic activity">
    <reaction evidence="7">
        <text>a 2'-deoxyadenosine in DNA + S-adenosyl-L-methionine = an N(6)-methyl-2'-deoxyadenosine in DNA + S-adenosyl-L-homocysteine + H(+)</text>
        <dbReference type="Rhea" id="RHEA:15197"/>
        <dbReference type="Rhea" id="RHEA-COMP:12418"/>
        <dbReference type="Rhea" id="RHEA-COMP:12419"/>
        <dbReference type="ChEBI" id="CHEBI:15378"/>
        <dbReference type="ChEBI" id="CHEBI:57856"/>
        <dbReference type="ChEBI" id="CHEBI:59789"/>
        <dbReference type="ChEBI" id="CHEBI:90615"/>
        <dbReference type="ChEBI" id="CHEBI:90616"/>
        <dbReference type="EC" id="2.1.1.72"/>
    </reaction>
</comment>